<organism evidence="2 4">
    <name type="scientific">Tritrichomonas musculus</name>
    <dbReference type="NCBI Taxonomy" id="1915356"/>
    <lineage>
        <taxon>Eukaryota</taxon>
        <taxon>Metamonada</taxon>
        <taxon>Parabasalia</taxon>
        <taxon>Tritrichomonadida</taxon>
        <taxon>Tritrichomonadidae</taxon>
        <taxon>Tritrichomonas</taxon>
    </lineage>
</organism>
<dbReference type="Proteomes" id="UP001470230">
    <property type="component" value="Unassembled WGS sequence"/>
</dbReference>
<evidence type="ECO:0000313" key="4">
    <source>
        <dbReference type="Proteomes" id="UP001470230"/>
    </source>
</evidence>
<feature type="domain" description="Protein kinase" evidence="1">
    <location>
        <begin position="333"/>
        <end position="603"/>
    </location>
</feature>
<evidence type="ECO:0000259" key="1">
    <source>
        <dbReference type="PROSITE" id="PS50011"/>
    </source>
</evidence>
<name>A0ABR2GMQ9_9EUKA</name>
<gene>
    <name evidence="3" type="ORF">M9Y10_018679</name>
    <name evidence="2" type="ORF">M9Y10_019984</name>
</gene>
<dbReference type="InterPro" id="IPR008271">
    <property type="entry name" value="Ser/Thr_kinase_AS"/>
</dbReference>
<dbReference type="Gene3D" id="1.10.510.10">
    <property type="entry name" value="Transferase(Phosphotransferase) domain 1"/>
    <property type="match status" value="2"/>
</dbReference>
<dbReference type="EMBL" id="JAPFFF010000026">
    <property type="protein sequence ID" value="KAK8849309.1"/>
    <property type="molecule type" value="Genomic_DNA"/>
</dbReference>
<proteinExistence type="predicted"/>
<dbReference type="InterPro" id="IPR000719">
    <property type="entry name" value="Prot_kinase_dom"/>
</dbReference>
<evidence type="ECO:0000313" key="2">
    <source>
        <dbReference type="EMBL" id="KAK8834976.1"/>
    </source>
</evidence>
<keyword evidence="4" id="KW-1185">Reference proteome</keyword>
<feature type="domain" description="Protein kinase" evidence="1">
    <location>
        <begin position="24"/>
        <end position="286"/>
    </location>
</feature>
<dbReference type="PROSITE" id="PS00109">
    <property type="entry name" value="PROTEIN_KINASE_TYR"/>
    <property type="match status" value="1"/>
</dbReference>
<dbReference type="InterPro" id="IPR051681">
    <property type="entry name" value="Ser/Thr_Kinases-Pseudokinases"/>
</dbReference>
<accession>A0ABR2GMQ9</accession>
<dbReference type="SMART" id="SM00220">
    <property type="entry name" value="S_TKc"/>
    <property type="match status" value="2"/>
</dbReference>
<dbReference type="PANTHER" id="PTHR44329">
    <property type="entry name" value="SERINE/THREONINE-PROTEIN KINASE TNNI3K-RELATED"/>
    <property type="match status" value="1"/>
</dbReference>
<dbReference type="PROSITE" id="PS50011">
    <property type="entry name" value="PROTEIN_KINASE_DOM"/>
    <property type="match status" value="2"/>
</dbReference>
<protein>
    <recommendedName>
        <fullName evidence="1">Protein kinase domain-containing protein</fullName>
    </recommendedName>
</protein>
<dbReference type="PANTHER" id="PTHR44329:SF214">
    <property type="entry name" value="PROTEIN KINASE DOMAIN-CONTAINING PROTEIN"/>
    <property type="match status" value="1"/>
</dbReference>
<dbReference type="SUPFAM" id="SSF56112">
    <property type="entry name" value="Protein kinase-like (PK-like)"/>
    <property type="match status" value="2"/>
</dbReference>
<reference evidence="2 4" key="1">
    <citation type="submission" date="2024-04" db="EMBL/GenBank/DDBJ databases">
        <title>Tritrichomonas musculus Genome.</title>
        <authorList>
            <person name="Alves-Ferreira E."/>
            <person name="Grigg M."/>
            <person name="Lorenzi H."/>
            <person name="Galac M."/>
        </authorList>
    </citation>
    <scope>NUCLEOTIDE SEQUENCE [LARGE SCALE GENOMIC DNA]</scope>
    <source>
        <strain evidence="2 4">EAF2021</strain>
    </source>
</reference>
<comment type="caution">
    <text evidence="2">The sequence shown here is derived from an EMBL/GenBank/DDBJ whole genome shotgun (WGS) entry which is preliminary data.</text>
</comment>
<dbReference type="EMBL" id="JAPFFF010000258">
    <property type="protein sequence ID" value="KAK8834976.1"/>
    <property type="molecule type" value="Genomic_DNA"/>
</dbReference>
<dbReference type="PROSITE" id="PS00108">
    <property type="entry name" value="PROTEIN_KINASE_ST"/>
    <property type="match status" value="1"/>
</dbReference>
<dbReference type="InterPro" id="IPR008266">
    <property type="entry name" value="Tyr_kinase_AS"/>
</dbReference>
<evidence type="ECO:0000313" key="3">
    <source>
        <dbReference type="EMBL" id="KAK8849309.1"/>
    </source>
</evidence>
<dbReference type="Pfam" id="PF00069">
    <property type="entry name" value="Pkinase"/>
    <property type="match status" value="2"/>
</dbReference>
<dbReference type="InterPro" id="IPR011009">
    <property type="entry name" value="Kinase-like_dom_sf"/>
</dbReference>
<sequence length="658" mass="76033">MIDLDNSKNENQKEIPSQGNVDKYEIASKIFTDIDFIFFEAIEKSSNQKFLVKKLRQSADSLLKLKNFIKEAEFLSSFDSPFIIKYVNFDASKSTLITEYPPNRTLQNLFDEASHSNDLGWDETNKLMLIYGIASGMAHVHSKGIIHGDLTSENIFLDDYLLPKIHNFYRSHFSKNEDYTDFISDIFNQALNVGTEIFIAPELLLDDEYDQSIDVFSFAKIVYMIITGKKPRLSPFQLTNGTPINFDKNTPQAYRKLIESCMSKDPKKRPTFQEIVSSLRTDQGFITNNVDKQKFLEFVDSKKTKFNFKKFNIKFSTAQELLIETEPIDLSIFKKIQYIGQGQFGEVYKVENKKTSKIFSAKINKRELDEISEAEKINLTQEINILSKFDSPLILKLIGYNQKNFENDQFPTIITDFCINDSLDKIIELQKLGLSPPKWNDTQILINVYGIAAGMAYIHSKNILHRDIKPGNVFMDEFLFPKIGDFGLSIKLSDDSSFEAYNIVGTPSFISPEIYTSSKYTKAGDVYAYGILLYQLITLQTPFEGYSFYKIICDVPKGIRPSFKFEIPTCYKNLIERCWDNDPDKRPSFEDIVDLLENNSEFITELIDTEEFFNYIDYVKDAQTNNSFQPVTIDFDELKRMQSKNQQLNVPYLDLNNF</sequence>